<dbReference type="Gene3D" id="1.10.1600.10">
    <property type="match status" value="1"/>
</dbReference>
<dbReference type="PANTHER" id="PTHR12604">
    <property type="entry name" value="KU AUTOANTIGEN DNA HELICASE"/>
    <property type="match status" value="1"/>
</dbReference>
<evidence type="ECO:0000259" key="1">
    <source>
        <dbReference type="Pfam" id="PF03730"/>
    </source>
</evidence>
<dbReference type="OMA" id="LAMCITY"/>
<dbReference type="GO" id="GO:0000723">
    <property type="term" value="P:telomere maintenance"/>
    <property type="evidence" value="ECO:0007669"/>
    <property type="project" value="TreeGrafter"/>
</dbReference>
<dbReference type="AlphaFoldDB" id="A0A913XPG7"/>
<dbReference type="Pfam" id="PF03730">
    <property type="entry name" value="Ku_C"/>
    <property type="match status" value="1"/>
</dbReference>
<dbReference type="OrthoDB" id="3249161at2759"/>
<dbReference type="GO" id="GO:0006303">
    <property type="term" value="P:double-strand break repair via nonhomologous end joining"/>
    <property type="evidence" value="ECO:0007669"/>
    <property type="project" value="InterPro"/>
</dbReference>
<reference evidence="2" key="1">
    <citation type="submission" date="2022-11" db="UniProtKB">
        <authorList>
            <consortium name="EnsemblMetazoa"/>
        </authorList>
    </citation>
    <scope>IDENTIFICATION</scope>
</reference>
<feature type="domain" description="Ku70/Ku80 C-terminal arm" evidence="1">
    <location>
        <begin position="31"/>
        <end position="69"/>
    </location>
</feature>
<dbReference type="GO" id="GO:0042162">
    <property type="term" value="F:telomeric DNA binding"/>
    <property type="evidence" value="ECO:0007669"/>
    <property type="project" value="TreeGrafter"/>
</dbReference>
<dbReference type="PANTHER" id="PTHR12604:SF2">
    <property type="entry name" value="X-RAY REPAIR CROSS-COMPLEMENTING PROTEIN 6"/>
    <property type="match status" value="1"/>
</dbReference>
<dbReference type="GeneID" id="110245637"/>
<evidence type="ECO:0000313" key="3">
    <source>
        <dbReference type="Proteomes" id="UP000887567"/>
    </source>
</evidence>
<dbReference type="InterPro" id="IPR005160">
    <property type="entry name" value="Ku_C"/>
</dbReference>
<keyword evidence="3" id="KW-1185">Reference proteome</keyword>
<protein>
    <recommendedName>
        <fullName evidence="1">Ku70/Ku80 C-terminal arm domain-containing protein</fullName>
    </recommendedName>
</protein>
<dbReference type="GO" id="GO:0003678">
    <property type="term" value="F:DNA helicase activity"/>
    <property type="evidence" value="ECO:0007669"/>
    <property type="project" value="InterPro"/>
</dbReference>
<organism evidence="2 3">
    <name type="scientific">Exaiptasia diaphana</name>
    <name type="common">Tropical sea anemone</name>
    <name type="synonym">Aiptasia pulchella</name>
    <dbReference type="NCBI Taxonomy" id="2652724"/>
    <lineage>
        <taxon>Eukaryota</taxon>
        <taxon>Metazoa</taxon>
        <taxon>Cnidaria</taxon>
        <taxon>Anthozoa</taxon>
        <taxon>Hexacorallia</taxon>
        <taxon>Actiniaria</taxon>
        <taxon>Aiptasiidae</taxon>
        <taxon>Exaiptasia</taxon>
    </lineage>
</organism>
<sequence>MRKLNYPETAKATNTQISKAKDIIKKLTFTFDASSFENPSLQKHYRHLEGLALDRDAPDDFTDLTGSQYNCPKYHKQSTCITNLSSTLPLAMCITYVYSQP</sequence>
<dbReference type="GO" id="GO:0003690">
    <property type="term" value="F:double-stranded DNA binding"/>
    <property type="evidence" value="ECO:0007669"/>
    <property type="project" value="TreeGrafter"/>
</dbReference>
<name>A0A913XPG7_EXADI</name>
<dbReference type="SUPFAM" id="SSF100939">
    <property type="entry name" value="SPOC domain-like"/>
    <property type="match status" value="1"/>
</dbReference>
<proteinExistence type="predicted"/>
<dbReference type="RefSeq" id="XP_020907587.2">
    <property type="nucleotide sequence ID" value="XM_021051928.2"/>
</dbReference>
<evidence type="ECO:0000313" key="2">
    <source>
        <dbReference type="EnsemblMetazoa" id="XP_020907587.2"/>
    </source>
</evidence>
<dbReference type="KEGG" id="epa:110245637"/>
<dbReference type="InterPro" id="IPR016194">
    <property type="entry name" value="SPOC-like_C_dom_sf"/>
</dbReference>
<accession>A0A913XPG7</accession>
<dbReference type="EnsemblMetazoa" id="XM_021051928.2">
    <property type="protein sequence ID" value="XP_020907587.2"/>
    <property type="gene ID" value="LOC110245637"/>
</dbReference>
<dbReference type="Proteomes" id="UP000887567">
    <property type="component" value="Unplaced"/>
</dbReference>
<dbReference type="GO" id="GO:0043564">
    <property type="term" value="C:Ku70:Ku80 complex"/>
    <property type="evidence" value="ECO:0007669"/>
    <property type="project" value="TreeGrafter"/>
</dbReference>